<name>A0A9X2IF39_9ACTN</name>
<reference evidence="2" key="1">
    <citation type="submission" date="2022-05" db="EMBL/GenBank/DDBJ databases">
        <authorList>
            <person name="Tuo L."/>
        </authorList>
    </citation>
    <scope>NUCLEOTIDE SEQUENCE</scope>
    <source>
        <strain evidence="2">BSK12Z-4</strain>
    </source>
</reference>
<dbReference type="RefSeq" id="WP_250827884.1">
    <property type="nucleotide sequence ID" value="NZ_JAMOIL010000018.1"/>
</dbReference>
<dbReference type="AlphaFoldDB" id="A0A9X2IF39"/>
<keyword evidence="1" id="KW-0812">Transmembrane</keyword>
<accession>A0A9X2IF39</accession>
<sequence length="209" mass="22234">MTAWYLIRSFGMLAWVAFSLTVALGATAAVGGRSAAAVDRRTVRQLLHRGTAVVGLVALVVHLVLVVLDSYVDVNLAGALVPFTAGWEALAVGLGTLGAYAILLAALMGWARRWFVDHAAERTWRWLHGAAYVGWGLSLVHAILAGTDSSSSWAIATYVAGSALVALALVVRVVGRARRTVVRRADGTFDPYRPATLPAGSRQLEEVSR</sequence>
<gene>
    <name evidence="2" type="ORF">M8330_14270</name>
</gene>
<feature type="transmembrane region" description="Helical" evidence="1">
    <location>
        <begin position="92"/>
        <end position="111"/>
    </location>
</feature>
<protein>
    <submittedName>
        <fullName evidence="2">Ferric reductase</fullName>
    </submittedName>
</protein>
<keyword evidence="1" id="KW-0472">Membrane</keyword>
<dbReference type="Proteomes" id="UP001139485">
    <property type="component" value="Unassembled WGS sequence"/>
</dbReference>
<feature type="transmembrane region" description="Helical" evidence="1">
    <location>
        <begin position="52"/>
        <end position="72"/>
    </location>
</feature>
<keyword evidence="3" id="KW-1185">Reference proteome</keyword>
<proteinExistence type="predicted"/>
<feature type="transmembrane region" description="Helical" evidence="1">
    <location>
        <begin position="123"/>
        <end position="147"/>
    </location>
</feature>
<keyword evidence="1" id="KW-1133">Transmembrane helix</keyword>
<evidence type="ECO:0000256" key="1">
    <source>
        <dbReference type="SAM" id="Phobius"/>
    </source>
</evidence>
<dbReference type="EMBL" id="JAMOIL010000018">
    <property type="protein sequence ID" value="MCM0621456.1"/>
    <property type="molecule type" value="Genomic_DNA"/>
</dbReference>
<feature type="transmembrane region" description="Helical" evidence="1">
    <location>
        <begin position="153"/>
        <end position="174"/>
    </location>
</feature>
<feature type="transmembrane region" description="Helical" evidence="1">
    <location>
        <begin position="12"/>
        <end position="31"/>
    </location>
</feature>
<comment type="caution">
    <text evidence="2">The sequence shown here is derived from an EMBL/GenBank/DDBJ whole genome shotgun (WGS) entry which is preliminary data.</text>
</comment>
<organism evidence="2 3">
    <name type="scientific">Nocardioides bruguierae</name>
    <dbReference type="NCBI Taxonomy" id="2945102"/>
    <lineage>
        <taxon>Bacteria</taxon>
        <taxon>Bacillati</taxon>
        <taxon>Actinomycetota</taxon>
        <taxon>Actinomycetes</taxon>
        <taxon>Propionibacteriales</taxon>
        <taxon>Nocardioidaceae</taxon>
        <taxon>Nocardioides</taxon>
    </lineage>
</organism>
<evidence type="ECO:0000313" key="3">
    <source>
        <dbReference type="Proteomes" id="UP001139485"/>
    </source>
</evidence>
<evidence type="ECO:0000313" key="2">
    <source>
        <dbReference type="EMBL" id="MCM0621456.1"/>
    </source>
</evidence>